<dbReference type="GO" id="GO:0003700">
    <property type="term" value="F:DNA-binding transcription factor activity"/>
    <property type="evidence" value="ECO:0007669"/>
    <property type="project" value="TreeGrafter"/>
</dbReference>
<evidence type="ECO:0000256" key="4">
    <source>
        <dbReference type="PROSITE-ProRule" id="PRU00335"/>
    </source>
</evidence>
<evidence type="ECO:0000313" key="6">
    <source>
        <dbReference type="EMBL" id="PRY16827.1"/>
    </source>
</evidence>
<dbReference type="GO" id="GO:0000976">
    <property type="term" value="F:transcription cis-regulatory region binding"/>
    <property type="evidence" value="ECO:0007669"/>
    <property type="project" value="TreeGrafter"/>
</dbReference>
<dbReference type="SUPFAM" id="SSF46689">
    <property type="entry name" value="Homeodomain-like"/>
    <property type="match status" value="1"/>
</dbReference>
<evidence type="ECO:0000313" key="7">
    <source>
        <dbReference type="Proteomes" id="UP000238083"/>
    </source>
</evidence>
<dbReference type="AlphaFoldDB" id="A0A2T0R6N3"/>
<name>A0A2T0R6N3_9ACTN</name>
<evidence type="ECO:0000256" key="2">
    <source>
        <dbReference type="ARBA" id="ARBA00023125"/>
    </source>
</evidence>
<accession>A0A2T0R6N3</accession>
<evidence type="ECO:0000259" key="5">
    <source>
        <dbReference type="PROSITE" id="PS50977"/>
    </source>
</evidence>
<dbReference type="InterPro" id="IPR009057">
    <property type="entry name" value="Homeodomain-like_sf"/>
</dbReference>
<dbReference type="EMBL" id="PVZF01000003">
    <property type="protein sequence ID" value="PRY16827.1"/>
    <property type="molecule type" value="Genomic_DNA"/>
</dbReference>
<dbReference type="InterPro" id="IPR001647">
    <property type="entry name" value="HTH_TetR"/>
</dbReference>
<protein>
    <submittedName>
        <fullName evidence="6">TetR family transcriptional regulator</fullName>
    </submittedName>
</protein>
<dbReference type="PROSITE" id="PS50977">
    <property type="entry name" value="HTH_TETR_2"/>
    <property type="match status" value="1"/>
</dbReference>
<reference evidence="6 7" key="1">
    <citation type="submission" date="2018-03" db="EMBL/GenBank/DDBJ databases">
        <title>Genomic Encyclopedia of Archaeal and Bacterial Type Strains, Phase II (KMG-II): from individual species to whole genera.</title>
        <authorList>
            <person name="Goeker M."/>
        </authorList>
    </citation>
    <scope>NUCLEOTIDE SEQUENCE [LARGE SCALE GENOMIC DNA]</scope>
    <source>
        <strain evidence="6 7">DSM 19711</strain>
    </source>
</reference>
<organism evidence="6 7">
    <name type="scientific">Kineococcus rhizosphaerae</name>
    <dbReference type="NCBI Taxonomy" id="559628"/>
    <lineage>
        <taxon>Bacteria</taxon>
        <taxon>Bacillati</taxon>
        <taxon>Actinomycetota</taxon>
        <taxon>Actinomycetes</taxon>
        <taxon>Kineosporiales</taxon>
        <taxon>Kineosporiaceae</taxon>
        <taxon>Kineococcus</taxon>
    </lineage>
</organism>
<dbReference type="Gene3D" id="1.10.357.10">
    <property type="entry name" value="Tetracycline Repressor, domain 2"/>
    <property type="match status" value="1"/>
</dbReference>
<dbReference type="InterPro" id="IPR050109">
    <property type="entry name" value="HTH-type_TetR-like_transc_reg"/>
</dbReference>
<feature type="domain" description="HTH tetR-type" evidence="5">
    <location>
        <begin position="4"/>
        <end position="64"/>
    </location>
</feature>
<dbReference type="PANTHER" id="PTHR30055:SF234">
    <property type="entry name" value="HTH-TYPE TRANSCRIPTIONAL REGULATOR BETI"/>
    <property type="match status" value="1"/>
</dbReference>
<proteinExistence type="predicted"/>
<keyword evidence="2 4" id="KW-0238">DNA-binding</keyword>
<dbReference type="PANTHER" id="PTHR30055">
    <property type="entry name" value="HTH-TYPE TRANSCRIPTIONAL REGULATOR RUTR"/>
    <property type="match status" value="1"/>
</dbReference>
<keyword evidence="3" id="KW-0804">Transcription</keyword>
<sequence length="200" mass="22565">MTREARRAQIVEVTTRIISERGYAAVSLDDVARAVPMTRAGLLHYVGSRQGLLQLVVEQGYDQRFDPEDFVATGDPGATHPDGVSFPAYLRYLVAHNAEDLRLLRLYVVLGAEALVEDHPLHEYFDRRPEQVWELYSATRWRLPAGVGGWDGMRDLVQMALAAMDGLQLRAFRSPPLDLPTAWAGFERVLFPSPVWDGFR</sequence>
<evidence type="ECO:0000256" key="1">
    <source>
        <dbReference type="ARBA" id="ARBA00023015"/>
    </source>
</evidence>
<dbReference type="OrthoDB" id="7505659at2"/>
<dbReference type="Pfam" id="PF00440">
    <property type="entry name" value="TetR_N"/>
    <property type="match status" value="1"/>
</dbReference>
<evidence type="ECO:0000256" key="3">
    <source>
        <dbReference type="ARBA" id="ARBA00023163"/>
    </source>
</evidence>
<comment type="caution">
    <text evidence="6">The sequence shown here is derived from an EMBL/GenBank/DDBJ whole genome shotgun (WGS) entry which is preliminary data.</text>
</comment>
<keyword evidence="7" id="KW-1185">Reference proteome</keyword>
<keyword evidence="1" id="KW-0805">Transcription regulation</keyword>
<feature type="DNA-binding region" description="H-T-H motif" evidence="4">
    <location>
        <begin position="27"/>
        <end position="46"/>
    </location>
</feature>
<dbReference type="Proteomes" id="UP000238083">
    <property type="component" value="Unassembled WGS sequence"/>
</dbReference>
<gene>
    <name evidence="6" type="ORF">CLV37_103259</name>
</gene>